<evidence type="ECO:0000256" key="10">
    <source>
        <dbReference type="ARBA" id="ARBA00081483"/>
    </source>
</evidence>
<name>A0AA88R3J7_9ASTE</name>
<keyword evidence="5" id="KW-0346">Stress response</keyword>
<dbReference type="EMBL" id="JAVXUO010001517">
    <property type="protein sequence ID" value="KAK2981502.1"/>
    <property type="molecule type" value="Genomic_DNA"/>
</dbReference>
<dbReference type="InterPro" id="IPR036388">
    <property type="entry name" value="WH-like_DNA-bd_sf"/>
</dbReference>
<dbReference type="InterPro" id="IPR000232">
    <property type="entry name" value="HSF_DNA-bd"/>
</dbReference>
<keyword evidence="8" id="KW-0539">Nucleus</keyword>
<dbReference type="SUPFAM" id="SSF46785">
    <property type="entry name" value="Winged helix' DNA-binding domain"/>
    <property type="match status" value="1"/>
</dbReference>
<evidence type="ECO:0000256" key="8">
    <source>
        <dbReference type="ARBA" id="ARBA00023242"/>
    </source>
</evidence>
<dbReference type="GO" id="GO:0006357">
    <property type="term" value="P:regulation of transcription by RNA polymerase II"/>
    <property type="evidence" value="ECO:0007669"/>
    <property type="project" value="TreeGrafter"/>
</dbReference>
<dbReference type="InterPro" id="IPR036390">
    <property type="entry name" value="WH_DNA-bd_sf"/>
</dbReference>
<evidence type="ECO:0000256" key="4">
    <source>
        <dbReference type="ARBA" id="ARBA00023015"/>
    </source>
</evidence>
<dbReference type="FunFam" id="1.10.10.10:FF:000057">
    <property type="entry name" value="Heat shock transcription factor 1"/>
    <property type="match status" value="1"/>
</dbReference>
<dbReference type="AlphaFoldDB" id="A0AA88R3J7"/>
<proteinExistence type="inferred from homology"/>
<evidence type="ECO:0000256" key="3">
    <source>
        <dbReference type="ARBA" id="ARBA00022553"/>
    </source>
</evidence>
<comment type="similarity">
    <text evidence="2 11">Belongs to the HSF family.</text>
</comment>
<evidence type="ECO:0000256" key="5">
    <source>
        <dbReference type="ARBA" id="ARBA00023016"/>
    </source>
</evidence>
<keyword evidence="6" id="KW-0238">DNA-binding</keyword>
<feature type="compositionally biased region" description="Low complexity" evidence="12">
    <location>
        <begin position="129"/>
        <end position="147"/>
    </location>
</feature>
<dbReference type="GO" id="GO:0034605">
    <property type="term" value="P:cellular response to heat"/>
    <property type="evidence" value="ECO:0007669"/>
    <property type="project" value="TreeGrafter"/>
</dbReference>
<protein>
    <recommendedName>
        <fullName evidence="10">Heat stress transcription factor</fullName>
    </recommendedName>
</protein>
<comment type="subcellular location">
    <subcellularLocation>
        <location evidence="1">Nucleus</location>
    </subcellularLocation>
</comment>
<keyword evidence="7" id="KW-0804">Transcription</keyword>
<reference evidence="14" key="1">
    <citation type="submission" date="2022-12" db="EMBL/GenBank/DDBJ databases">
        <title>Draft genome assemblies for two species of Escallonia (Escalloniales).</title>
        <authorList>
            <person name="Chanderbali A."/>
            <person name="Dervinis C."/>
            <person name="Anghel I."/>
            <person name="Soltis D."/>
            <person name="Soltis P."/>
            <person name="Zapata F."/>
        </authorList>
    </citation>
    <scope>NUCLEOTIDE SEQUENCE</scope>
    <source>
        <strain evidence="14">UCBG92.1500</strain>
        <tissue evidence="14">Leaf</tissue>
    </source>
</reference>
<dbReference type="GO" id="GO:0003700">
    <property type="term" value="F:DNA-binding transcription factor activity"/>
    <property type="evidence" value="ECO:0007669"/>
    <property type="project" value="InterPro"/>
</dbReference>
<dbReference type="PROSITE" id="PS00434">
    <property type="entry name" value="HSF_DOMAIN"/>
    <property type="match status" value="1"/>
</dbReference>
<dbReference type="GO" id="GO:0005634">
    <property type="term" value="C:nucleus"/>
    <property type="evidence" value="ECO:0007669"/>
    <property type="project" value="UniProtKB-SubCell"/>
</dbReference>
<dbReference type="Pfam" id="PF00447">
    <property type="entry name" value="HSF_DNA-bind"/>
    <property type="match status" value="1"/>
</dbReference>
<dbReference type="PANTHER" id="PTHR10015">
    <property type="entry name" value="HEAT SHOCK TRANSCRIPTION FACTOR"/>
    <property type="match status" value="1"/>
</dbReference>
<keyword evidence="4" id="KW-0805">Transcription regulation</keyword>
<keyword evidence="3" id="KW-0597">Phosphoprotein</keyword>
<evidence type="ECO:0000256" key="11">
    <source>
        <dbReference type="RuleBase" id="RU004020"/>
    </source>
</evidence>
<evidence type="ECO:0000313" key="14">
    <source>
        <dbReference type="EMBL" id="KAK2981502.1"/>
    </source>
</evidence>
<feature type="region of interest" description="Disordered" evidence="12">
    <location>
        <begin position="123"/>
        <end position="147"/>
    </location>
</feature>
<comment type="caution">
    <text evidence="14">The sequence shown here is derived from an EMBL/GenBank/DDBJ whole genome shotgun (WGS) entry which is preliminary data.</text>
</comment>
<dbReference type="SMART" id="SM00415">
    <property type="entry name" value="HSF"/>
    <property type="match status" value="1"/>
</dbReference>
<sequence>MPLQPKESNPSESNEFREDVSVPQPLDCLLGAPVPPFLSKTFDFVDDSGLDPVVSWGSTGESFVVWDPVEFARLVLPRNFKHNNFSSFVRQLNTYGFRKIDADRWEFANEGFLRGKRHLLKNIQRRKSPQSQQAGSSSGSSNEAGNPVLEYELETLKKERSLILQEVVQLQQQQCGTAQNMKAVNDKLEAAEHRQKQMVSFLAKAFKPELLGRLQQKEQQHIASPKTVRKFLKHQQHQPGKSEMPVEGEVVKYHSDLENLAAASFSPDLNPFAGEEIPDYLSLDRQLTYAVDAESMPLQVANVRSDQLAETHELLTTPAPVSEGAASLVAEDPILKGKNVVSSQLEATQGYFISYPEDLGKDKYLPEFSPFGHGDVWSTSIEAGAGMSNPNNELWDYLGNCDLPEYGVSGGMSDNWNIVSPKAAEGSGAEWLGAESPFDELVSQAIQPKDDSS</sequence>
<organism evidence="14 15">
    <name type="scientific">Escallonia rubra</name>
    <dbReference type="NCBI Taxonomy" id="112253"/>
    <lineage>
        <taxon>Eukaryota</taxon>
        <taxon>Viridiplantae</taxon>
        <taxon>Streptophyta</taxon>
        <taxon>Embryophyta</taxon>
        <taxon>Tracheophyta</taxon>
        <taxon>Spermatophyta</taxon>
        <taxon>Magnoliopsida</taxon>
        <taxon>eudicotyledons</taxon>
        <taxon>Gunneridae</taxon>
        <taxon>Pentapetalae</taxon>
        <taxon>asterids</taxon>
        <taxon>campanulids</taxon>
        <taxon>Escalloniales</taxon>
        <taxon>Escalloniaceae</taxon>
        <taxon>Escallonia</taxon>
    </lineage>
</organism>
<comment type="function">
    <text evidence="9">DNA-binding protein that specifically binds heat shock promoter elements (HSE) and activates transcription.</text>
</comment>
<dbReference type="PANTHER" id="PTHR10015:SF337">
    <property type="entry name" value="HEAT STRESS TRANSCRIPTION FACTOR A-3"/>
    <property type="match status" value="1"/>
</dbReference>
<evidence type="ECO:0000256" key="6">
    <source>
        <dbReference type="ARBA" id="ARBA00023125"/>
    </source>
</evidence>
<keyword evidence="15" id="KW-1185">Reference proteome</keyword>
<dbReference type="PRINTS" id="PR00056">
    <property type="entry name" value="HSFDOMAIN"/>
</dbReference>
<evidence type="ECO:0000256" key="2">
    <source>
        <dbReference type="ARBA" id="ARBA00006403"/>
    </source>
</evidence>
<evidence type="ECO:0000259" key="13">
    <source>
        <dbReference type="PROSITE" id="PS00434"/>
    </source>
</evidence>
<evidence type="ECO:0000256" key="7">
    <source>
        <dbReference type="ARBA" id="ARBA00023163"/>
    </source>
</evidence>
<evidence type="ECO:0000313" key="15">
    <source>
        <dbReference type="Proteomes" id="UP001187471"/>
    </source>
</evidence>
<feature type="domain" description="HSF-type DNA-binding" evidence="13">
    <location>
        <begin position="76"/>
        <end position="100"/>
    </location>
</feature>
<accession>A0AA88R3J7</accession>
<dbReference type="Proteomes" id="UP001187471">
    <property type="component" value="Unassembled WGS sequence"/>
</dbReference>
<dbReference type="Gene3D" id="1.10.10.10">
    <property type="entry name" value="Winged helix-like DNA-binding domain superfamily/Winged helix DNA-binding domain"/>
    <property type="match status" value="1"/>
</dbReference>
<evidence type="ECO:0000256" key="12">
    <source>
        <dbReference type="SAM" id="MobiDB-lite"/>
    </source>
</evidence>
<evidence type="ECO:0000256" key="1">
    <source>
        <dbReference type="ARBA" id="ARBA00004123"/>
    </source>
</evidence>
<gene>
    <name evidence="14" type="ORF">RJ640_030964</name>
</gene>
<dbReference type="GO" id="GO:0000978">
    <property type="term" value="F:RNA polymerase II cis-regulatory region sequence-specific DNA binding"/>
    <property type="evidence" value="ECO:0007669"/>
    <property type="project" value="TreeGrafter"/>
</dbReference>
<evidence type="ECO:0000256" key="9">
    <source>
        <dbReference type="ARBA" id="ARBA00055747"/>
    </source>
</evidence>